<dbReference type="SUPFAM" id="SSF53271">
    <property type="entry name" value="PRTase-like"/>
    <property type="match status" value="1"/>
</dbReference>
<dbReference type="GO" id="GO:0004588">
    <property type="term" value="F:orotate phosphoribosyltransferase activity"/>
    <property type="evidence" value="ECO:0007669"/>
    <property type="project" value="UniProtKB-UniRule"/>
</dbReference>
<dbReference type="GO" id="GO:0044205">
    <property type="term" value="P:'de novo' UMP biosynthetic process"/>
    <property type="evidence" value="ECO:0007669"/>
    <property type="project" value="UniProtKB-UniRule"/>
</dbReference>
<accession>A0A917B096</accession>
<dbReference type="Proteomes" id="UP000660110">
    <property type="component" value="Unassembled WGS sequence"/>
</dbReference>
<proteinExistence type="inferred from homology"/>
<keyword evidence="6" id="KW-0460">Magnesium</keyword>
<evidence type="ECO:0000313" key="8">
    <source>
        <dbReference type="EMBL" id="GGF11506.1"/>
    </source>
</evidence>
<dbReference type="RefSeq" id="WP_188376133.1">
    <property type="nucleotide sequence ID" value="NZ_BMEL01000001.1"/>
</dbReference>
<dbReference type="GO" id="GO:0019856">
    <property type="term" value="P:pyrimidine nucleobase biosynthetic process"/>
    <property type="evidence" value="ECO:0007669"/>
    <property type="project" value="TreeGrafter"/>
</dbReference>
<evidence type="ECO:0000256" key="4">
    <source>
        <dbReference type="ARBA" id="ARBA00022679"/>
    </source>
</evidence>
<evidence type="ECO:0000256" key="2">
    <source>
        <dbReference type="ARBA" id="ARBA00011971"/>
    </source>
</evidence>
<dbReference type="HAMAP" id="MF_01208">
    <property type="entry name" value="PyrE"/>
    <property type="match status" value="1"/>
</dbReference>
<organism evidence="8 9">
    <name type="scientific">Halobacillus andaensis</name>
    <dbReference type="NCBI Taxonomy" id="1176239"/>
    <lineage>
        <taxon>Bacteria</taxon>
        <taxon>Bacillati</taxon>
        <taxon>Bacillota</taxon>
        <taxon>Bacilli</taxon>
        <taxon>Bacillales</taxon>
        <taxon>Bacillaceae</taxon>
        <taxon>Halobacillus</taxon>
    </lineage>
</organism>
<dbReference type="PANTHER" id="PTHR19278">
    <property type="entry name" value="OROTATE PHOSPHORIBOSYLTRANSFERASE"/>
    <property type="match status" value="1"/>
</dbReference>
<feature type="binding site" evidence="6">
    <location>
        <position position="101"/>
    </location>
    <ligand>
        <name>5-phospho-alpha-D-ribose 1-diphosphate</name>
        <dbReference type="ChEBI" id="CHEBI:58017"/>
        <note>ligand shared between dimeric partners</note>
    </ligand>
</feature>
<evidence type="ECO:0000313" key="9">
    <source>
        <dbReference type="Proteomes" id="UP000660110"/>
    </source>
</evidence>
<dbReference type="InterPro" id="IPR029057">
    <property type="entry name" value="PRTase-like"/>
</dbReference>
<comment type="subunit">
    <text evidence="6">Homodimer.</text>
</comment>
<keyword evidence="4 6" id="KW-0808">Transferase</keyword>
<dbReference type="NCBIfam" id="TIGR00336">
    <property type="entry name" value="pyrE"/>
    <property type="match status" value="1"/>
</dbReference>
<evidence type="ECO:0000256" key="3">
    <source>
        <dbReference type="ARBA" id="ARBA00022676"/>
    </source>
</evidence>
<dbReference type="GO" id="GO:0000287">
    <property type="term" value="F:magnesium ion binding"/>
    <property type="evidence" value="ECO:0007669"/>
    <property type="project" value="UniProtKB-UniRule"/>
</dbReference>
<evidence type="ECO:0000256" key="5">
    <source>
        <dbReference type="ARBA" id="ARBA00022975"/>
    </source>
</evidence>
<protein>
    <recommendedName>
        <fullName evidence="2 6">Orotate phosphoribosyltransferase</fullName>
        <shortName evidence="6">OPRT</shortName>
        <shortName evidence="6">OPRTase</shortName>
        <ecNumber evidence="2 6">2.4.2.10</ecNumber>
    </recommendedName>
</protein>
<gene>
    <name evidence="6 8" type="primary">pyrE</name>
    <name evidence="8" type="ORF">GCM10010954_07650</name>
</gene>
<reference evidence="8" key="2">
    <citation type="submission" date="2020-09" db="EMBL/GenBank/DDBJ databases">
        <authorList>
            <person name="Sun Q."/>
            <person name="Zhou Y."/>
        </authorList>
    </citation>
    <scope>NUCLEOTIDE SEQUENCE</scope>
    <source>
        <strain evidence="8">CGMCC 1.12153</strain>
    </source>
</reference>
<dbReference type="Gene3D" id="3.40.50.2020">
    <property type="match status" value="1"/>
</dbReference>
<comment type="catalytic activity">
    <reaction evidence="6">
        <text>orotidine 5'-phosphate + diphosphate = orotate + 5-phospho-alpha-D-ribose 1-diphosphate</text>
        <dbReference type="Rhea" id="RHEA:10380"/>
        <dbReference type="ChEBI" id="CHEBI:30839"/>
        <dbReference type="ChEBI" id="CHEBI:33019"/>
        <dbReference type="ChEBI" id="CHEBI:57538"/>
        <dbReference type="ChEBI" id="CHEBI:58017"/>
        <dbReference type="EC" id="2.4.2.10"/>
    </reaction>
</comment>
<keyword evidence="3 6" id="KW-0328">Glycosyltransferase</keyword>
<dbReference type="PANTHER" id="PTHR19278:SF9">
    <property type="entry name" value="URIDINE 5'-MONOPHOSPHATE SYNTHASE"/>
    <property type="match status" value="1"/>
</dbReference>
<comment type="pathway">
    <text evidence="1 6">Pyrimidine metabolism; UMP biosynthesis via de novo pathway; UMP from orotate: step 1/2.</text>
</comment>
<evidence type="ECO:0000259" key="7">
    <source>
        <dbReference type="Pfam" id="PF00156"/>
    </source>
</evidence>
<dbReference type="InterPro" id="IPR004467">
    <property type="entry name" value="Or_phspho_trans_dom"/>
</dbReference>
<feature type="binding site" evidence="6">
    <location>
        <position position="95"/>
    </location>
    <ligand>
        <name>5-phospho-alpha-D-ribose 1-diphosphate</name>
        <dbReference type="ChEBI" id="CHEBI:58017"/>
        <note>ligand shared between dimeric partners</note>
    </ligand>
</feature>
<name>A0A917B096_HALAA</name>
<keyword evidence="9" id="KW-1185">Reference proteome</keyword>
<feature type="domain" description="Phosphoribosyltransferase" evidence="7">
    <location>
        <begin position="44"/>
        <end position="156"/>
    </location>
</feature>
<comment type="cofactor">
    <cofactor evidence="6">
        <name>Mg(2+)</name>
        <dbReference type="ChEBI" id="CHEBI:18420"/>
    </cofactor>
</comment>
<comment type="similarity">
    <text evidence="6">Belongs to the purine/pyrimidine phosphoribosyltransferase family. PyrE subfamily.</text>
</comment>
<dbReference type="Pfam" id="PF00156">
    <property type="entry name" value="Pribosyltran"/>
    <property type="match status" value="1"/>
</dbReference>
<dbReference type="CDD" id="cd06223">
    <property type="entry name" value="PRTases_typeI"/>
    <property type="match status" value="1"/>
</dbReference>
<comment type="caution">
    <text evidence="8">The sequence shown here is derived from an EMBL/GenBank/DDBJ whole genome shotgun (WGS) entry which is preliminary data.</text>
</comment>
<comment type="caution">
    <text evidence="6">Lacks conserved residue(s) required for the propagation of feature annotation.</text>
</comment>
<evidence type="ECO:0000256" key="6">
    <source>
        <dbReference type="HAMAP-Rule" id="MF_01208"/>
    </source>
</evidence>
<dbReference type="InterPro" id="IPR000836">
    <property type="entry name" value="PRTase_dom"/>
</dbReference>
<dbReference type="EMBL" id="BMEL01000001">
    <property type="protein sequence ID" value="GGF11506.1"/>
    <property type="molecule type" value="Genomic_DNA"/>
</dbReference>
<feature type="binding site" evidence="6">
    <location>
        <position position="125"/>
    </location>
    <ligand>
        <name>orotate</name>
        <dbReference type="ChEBI" id="CHEBI:30839"/>
    </ligand>
</feature>
<feature type="binding site" description="in other chain" evidence="6">
    <location>
        <begin position="121"/>
        <end position="129"/>
    </location>
    <ligand>
        <name>5-phospho-alpha-D-ribose 1-diphosphate</name>
        <dbReference type="ChEBI" id="CHEBI:58017"/>
        <note>ligand shared between dimeric partners</note>
    </ligand>
</feature>
<keyword evidence="5 6" id="KW-0665">Pyrimidine biosynthesis</keyword>
<dbReference type="InterPro" id="IPR023031">
    <property type="entry name" value="OPRT"/>
</dbReference>
<dbReference type="AlphaFoldDB" id="A0A917B096"/>
<feature type="binding site" evidence="6">
    <location>
        <position position="99"/>
    </location>
    <ligand>
        <name>5-phospho-alpha-D-ribose 1-diphosphate</name>
        <dbReference type="ChEBI" id="CHEBI:58017"/>
        <note>ligand shared between dimeric partners</note>
    </ligand>
</feature>
<sequence>MANTSISALLLQIGAVQVNPKELFTWTSGLKSPIYCDNRMTMSHPDVRKQIIDKMVDHIQQLPKRVDMIAGCATAGIPHAAWVADRLNLPMVYVRSEAKKHGKGNQIEGDLTQGENVVVIEDLISTGKSSIASSDALRESGKHVIEVLSIFSYNLTAANKAFEEKDYAYDSLADYNELITLMKDKNELTEEDYRKLKEWSKQPDMFTKS</sequence>
<reference evidence="8" key="1">
    <citation type="journal article" date="2014" name="Int. J. Syst. Evol. Microbiol.">
        <title>Complete genome sequence of Corynebacterium casei LMG S-19264T (=DSM 44701T), isolated from a smear-ripened cheese.</title>
        <authorList>
            <consortium name="US DOE Joint Genome Institute (JGI-PGF)"/>
            <person name="Walter F."/>
            <person name="Albersmeier A."/>
            <person name="Kalinowski J."/>
            <person name="Ruckert C."/>
        </authorList>
    </citation>
    <scope>NUCLEOTIDE SEQUENCE</scope>
    <source>
        <strain evidence="8">CGMCC 1.12153</strain>
    </source>
</reference>
<dbReference type="EC" id="2.4.2.10" evidence="2 6"/>
<comment type="function">
    <text evidence="6">Catalyzes the transfer of a ribosyl phosphate group from 5-phosphoribose 1-diphosphate to orotate, leading to the formation of orotidine monophosphate (OMP).</text>
</comment>
<evidence type="ECO:0000256" key="1">
    <source>
        <dbReference type="ARBA" id="ARBA00004889"/>
    </source>
</evidence>